<comment type="caution">
    <text evidence="1">The sequence shown here is derived from an EMBL/GenBank/DDBJ whole genome shotgun (WGS) entry which is preliminary data.</text>
</comment>
<gene>
    <name evidence="1" type="ORF">DHW29_12790</name>
</gene>
<dbReference type="EMBL" id="DPVE01000220">
    <property type="protein sequence ID" value="HCK30966.1"/>
    <property type="molecule type" value="Genomic_DNA"/>
</dbReference>
<feature type="non-terminal residue" evidence="1">
    <location>
        <position position="45"/>
    </location>
</feature>
<name>A0A3D2SNJ4_9GAMM</name>
<organism evidence="1 2">
    <name type="scientific">Acinetobacter ursingii</name>
    <dbReference type="NCBI Taxonomy" id="108980"/>
    <lineage>
        <taxon>Bacteria</taxon>
        <taxon>Pseudomonadati</taxon>
        <taxon>Pseudomonadota</taxon>
        <taxon>Gammaproteobacteria</taxon>
        <taxon>Moraxellales</taxon>
        <taxon>Moraxellaceae</taxon>
        <taxon>Acinetobacter</taxon>
    </lineage>
</organism>
<proteinExistence type="predicted"/>
<evidence type="ECO:0000313" key="1">
    <source>
        <dbReference type="EMBL" id="HCK30966.1"/>
    </source>
</evidence>
<protein>
    <submittedName>
        <fullName evidence="1">Esterase</fullName>
    </submittedName>
</protein>
<accession>A0A3D2SNJ4</accession>
<dbReference type="Proteomes" id="UP000263596">
    <property type="component" value="Unassembled WGS sequence"/>
</dbReference>
<dbReference type="AlphaFoldDB" id="A0A3D2SNJ4"/>
<evidence type="ECO:0000313" key="2">
    <source>
        <dbReference type="Proteomes" id="UP000263596"/>
    </source>
</evidence>
<reference evidence="1 2" key="1">
    <citation type="journal article" date="2018" name="Nat. Biotechnol.">
        <title>A standardized bacterial taxonomy based on genome phylogeny substantially revises the tree of life.</title>
        <authorList>
            <person name="Parks D.H."/>
            <person name="Chuvochina M."/>
            <person name="Waite D.W."/>
            <person name="Rinke C."/>
            <person name="Skarshewski A."/>
            <person name="Chaumeil P.A."/>
            <person name="Hugenholtz P."/>
        </authorList>
    </citation>
    <scope>NUCLEOTIDE SEQUENCE [LARGE SCALE GENOMIC DNA]</scope>
    <source>
        <strain evidence="1">UBA9669</strain>
    </source>
</reference>
<sequence>MSALTEILFADKQNYHGSIDQRFHDLAEQFSRLQDARTEQGGAAL</sequence>